<name>A0A1F8FUA8_9BACT</name>
<evidence type="ECO:0000313" key="2">
    <source>
        <dbReference type="Proteomes" id="UP000178117"/>
    </source>
</evidence>
<evidence type="ECO:0000313" key="1">
    <source>
        <dbReference type="EMBL" id="OGN16757.1"/>
    </source>
</evidence>
<organism evidence="1 2">
    <name type="scientific">Candidatus Yanofskybacteria bacterium RIFCSPHIGHO2_02_FULL_50_12</name>
    <dbReference type="NCBI Taxonomy" id="1802685"/>
    <lineage>
        <taxon>Bacteria</taxon>
        <taxon>Candidatus Yanofskyibacteriota</taxon>
    </lineage>
</organism>
<proteinExistence type="predicted"/>
<dbReference type="Proteomes" id="UP000178117">
    <property type="component" value="Unassembled WGS sequence"/>
</dbReference>
<dbReference type="AlphaFoldDB" id="A0A1F8FUA8"/>
<comment type="caution">
    <text evidence="1">The sequence shown here is derived from an EMBL/GenBank/DDBJ whole genome shotgun (WGS) entry which is preliminary data.</text>
</comment>
<dbReference type="STRING" id="1802685.A3C88_00110"/>
<reference evidence="1 2" key="1">
    <citation type="journal article" date="2016" name="Nat. Commun.">
        <title>Thousands of microbial genomes shed light on interconnected biogeochemical processes in an aquifer system.</title>
        <authorList>
            <person name="Anantharaman K."/>
            <person name="Brown C.T."/>
            <person name="Hug L.A."/>
            <person name="Sharon I."/>
            <person name="Castelle C.J."/>
            <person name="Probst A.J."/>
            <person name="Thomas B.C."/>
            <person name="Singh A."/>
            <person name="Wilkins M.J."/>
            <person name="Karaoz U."/>
            <person name="Brodie E.L."/>
            <person name="Williams K.H."/>
            <person name="Hubbard S.S."/>
            <person name="Banfield J.F."/>
        </authorList>
    </citation>
    <scope>NUCLEOTIDE SEQUENCE [LARGE SCALE GENOMIC DNA]</scope>
</reference>
<protein>
    <submittedName>
        <fullName evidence="1">Uncharacterized protein</fullName>
    </submittedName>
</protein>
<dbReference type="EMBL" id="MGJZ01000025">
    <property type="protein sequence ID" value="OGN16757.1"/>
    <property type="molecule type" value="Genomic_DNA"/>
</dbReference>
<gene>
    <name evidence="1" type="ORF">A3C88_00110</name>
</gene>
<accession>A0A1F8FUA8</accession>
<sequence length="279" mass="31288">MKATAISKLVYSFVAVAMILLPTKQVFAYWQPYMKPINSSLAQPTELTCSTLVSLGLACTSGPAAPAYQPQSRASNSGFGFNIFSSKAKATDSSDPVLTAAIASAGVKNIAGRQITLVKAPGTSGIYQLLNGRKHAFPTLGIFYDYGYKLDMVETISQQQIDKYPRAYLLRVNKKKTIYYLTETGMVRPMPDEKKVFNSYGDRKEDVVDISEKEFNFYPVNQFVYLEHPLNRDVFQVTSEGKRYLTPMAIARMRITEDQVAPINQIEFDWYMTLAPVIY</sequence>